<reference evidence="1 2" key="1">
    <citation type="submission" date="2017-11" db="EMBL/GenBank/DDBJ databases">
        <title>Genome sequence of Entomoplasma lucivorax PIPN-2 (ATCC 49196).</title>
        <authorList>
            <person name="Lo W.-S."/>
            <person name="Gasparich G.E."/>
            <person name="Kuo C.-H."/>
        </authorList>
    </citation>
    <scope>NUCLEOTIDE SEQUENCE [LARGE SCALE GENOMIC DNA]</scope>
    <source>
        <strain evidence="1 2">PIPN-2</strain>
    </source>
</reference>
<accession>A0A2S5RDV3</accession>
<proteinExistence type="predicted"/>
<protein>
    <submittedName>
        <fullName evidence="1">Uncharacterized protein</fullName>
    </submittedName>
</protein>
<gene>
    <name evidence="1" type="ORF">ELUCI_v1c05830</name>
</gene>
<sequence length="51" mass="6360">MELRFNILSIIIFNIEEQKIPIKNHYILLFLRIFLYSKVKVKSRWLTFLYL</sequence>
<dbReference type="EMBL" id="PHNE01000002">
    <property type="protein sequence ID" value="PPE05490.1"/>
    <property type="molecule type" value="Genomic_DNA"/>
</dbReference>
<evidence type="ECO:0000313" key="1">
    <source>
        <dbReference type="EMBL" id="PPE05490.1"/>
    </source>
</evidence>
<keyword evidence="2" id="KW-1185">Reference proteome</keyword>
<comment type="caution">
    <text evidence="1">The sequence shown here is derived from an EMBL/GenBank/DDBJ whole genome shotgun (WGS) entry which is preliminary data.</text>
</comment>
<dbReference type="Proteomes" id="UP000237865">
    <property type="component" value="Unassembled WGS sequence"/>
</dbReference>
<name>A0A2S5RDV3_9MOLU</name>
<organism evidence="1 2">
    <name type="scientific">Williamsoniiplasma lucivorax</name>
    <dbReference type="NCBI Taxonomy" id="209274"/>
    <lineage>
        <taxon>Bacteria</taxon>
        <taxon>Bacillati</taxon>
        <taxon>Mycoplasmatota</taxon>
        <taxon>Mollicutes</taxon>
        <taxon>Entomoplasmatales</taxon>
        <taxon>Williamsoniiplasma</taxon>
    </lineage>
</organism>
<evidence type="ECO:0000313" key="2">
    <source>
        <dbReference type="Proteomes" id="UP000237865"/>
    </source>
</evidence>
<dbReference type="AlphaFoldDB" id="A0A2S5RDV3"/>